<dbReference type="Proteomes" id="UP000199356">
    <property type="component" value="Unassembled WGS sequence"/>
</dbReference>
<organism evidence="1 2">
    <name type="scientific">Tranquillimonas alkanivorans</name>
    <dbReference type="NCBI Taxonomy" id="441119"/>
    <lineage>
        <taxon>Bacteria</taxon>
        <taxon>Pseudomonadati</taxon>
        <taxon>Pseudomonadota</taxon>
        <taxon>Alphaproteobacteria</taxon>
        <taxon>Rhodobacterales</taxon>
        <taxon>Roseobacteraceae</taxon>
        <taxon>Tranquillimonas</taxon>
    </lineage>
</organism>
<protein>
    <submittedName>
        <fullName evidence="1">Uncharacterized protein</fullName>
    </submittedName>
</protein>
<reference evidence="1 2" key="1">
    <citation type="submission" date="2016-10" db="EMBL/GenBank/DDBJ databases">
        <authorList>
            <person name="de Groot N.N."/>
        </authorList>
    </citation>
    <scope>NUCLEOTIDE SEQUENCE [LARGE SCALE GENOMIC DNA]</scope>
    <source>
        <strain evidence="1 2">DSM 19547</strain>
    </source>
</reference>
<gene>
    <name evidence="1" type="ORF">SAMN04488047_107110</name>
</gene>
<keyword evidence="2" id="KW-1185">Reference proteome</keyword>
<evidence type="ECO:0000313" key="2">
    <source>
        <dbReference type="Proteomes" id="UP000199356"/>
    </source>
</evidence>
<dbReference type="EMBL" id="FOXA01000007">
    <property type="protein sequence ID" value="SFP49776.1"/>
    <property type="molecule type" value="Genomic_DNA"/>
</dbReference>
<sequence>MAQRFEETTAVISYEGTVQLATSALAETIEKKLAAKGVAFDRTDLIGTDEIQFVSRDLVVSVSLDSEDADEVRVAVESPVDAPQPREMAKTRFRVCADIVRHFILNIPASRVEWRHKGGRYITEPGRETVVERPTVRRFEPSGTTARRRAAQRAQTMAVPQMAAEAAVDRRPVGAEAAIRHEAIEARRRAKMRLQPLPPVDAIEETDRNGMNLPAKLTLYTLNSTLCIMSFPIGAGMMTYNLLSGGSINGTARAMGLTGALIGLMHMPGAQALQMFL</sequence>
<proteinExistence type="predicted"/>
<dbReference type="OrthoDB" id="7861605at2"/>
<dbReference type="AlphaFoldDB" id="A0A1I5QV98"/>
<dbReference type="RefSeq" id="WP_093421409.1">
    <property type="nucleotide sequence ID" value="NZ_FOXA01000007.1"/>
</dbReference>
<accession>A0A1I5QV98</accession>
<name>A0A1I5QV98_9RHOB</name>
<evidence type="ECO:0000313" key="1">
    <source>
        <dbReference type="EMBL" id="SFP49776.1"/>
    </source>
</evidence>